<dbReference type="InterPro" id="IPR024072">
    <property type="entry name" value="DHFR-like_dom_sf"/>
</dbReference>
<feature type="domain" description="Bacterial bifunctional deaminase-reductase C-terminal" evidence="1">
    <location>
        <begin position="18"/>
        <end position="78"/>
    </location>
</feature>
<dbReference type="Gene3D" id="3.40.430.10">
    <property type="entry name" value="Dihydrofolate Reductase, subunit A"/>
    <property type="match status" value="1"/>
</dbReference>
<dbReference type="AlphaFoldDB" id="A0A5R8P547"/>
<comment type="caution">
    <text evidence="2">The sequence shown here is derived from an EMBL/GenBank/DDBJ whole genome shotgun (WGS) entry which is preliminary data.</text>
</comment>
<protein>
    <recommendedName>
        <fullName evidence="1">Bacterial bifunctional deaminase-reductase C-terminal domain-containing protein</fullName>
    </recommendedName>
</protein>
<organism evidence="2 3">
    <name type="scientific">Nocardia cyriacigeorgica</name>
    <dbReference type="NCBI Taxonomy" id="135487"/>
    <lineage>
        <taxon>Bacteria</taxon>
        <taxon>Bacillati</taxon>
        <taxon>Actinomycetota</taxon>
        <taxon>Actinomycetes</taxon>
        <taxon>Mycobacteriales</taxon>
        <taxon>Nocardiaceae</taxon>
        <taxon>Nocardia</taxon>
    </lineage>
</organism>
<dbReference type="EMBL" id="VBUU01000073">
    <property type="protein sequence ID" value="TLF92247.1"/>
    <property type="molecule type" value="Genomic_DNA"/>
</dbReference>
<dbReference type="Pfam" id="PF01872">
    <property type="entry name" value="RibD_C"/>
    <property type="match status" value="1"/>
</dbReference>
<evidence type="ECO:0000313" key="2">
    <source>
        <dbReference type="EMBL" id="TLF92247.1"/>
    </source>
</evidence>
<dbReference type="GO" id="GO:0008703">
    <property type="term" value="F:5-amino-6-(5-phosphoribosylamino)uracil reductase activity"/>
    <property type="evidence" value="ECO:0007669"/>
    <property type="project" value="InterPro"/>
</dbReference>
<evidence type="ECO:0000259" key="1">
    <source>
        <dbReference type="Pfam" id="PF01872"/>
    </source>
</evidence>
<gene>
    <name evidence="2" type="ORF">FEK35_31005</name>
</gene>
<reference evidence="2 3" key="1">
    <citation type="submission" date="2019-05" db="EMBL/GenBank/DDBJ databases">
        <title>Genomes sequences of two Nocardia cyriacigeorgica environmental isolates, type strains Nocardia asteroides ATCC 19247 and Nocardia cyriacigeorgica DSM 44484.</title>
        <authorList>
            <person name="Vautrin F."/>
            <person name="Bergeron E."/>
            <person name="Dubost A."/>
            <person name="Abrouk D."/>
            <person name="Rodriguez Nava V."/>
            <person name="Pujic P."/>
        </authorList>
    </citation>
    <scope>NUCLEOTIDE SEQUENCE [LARGE SCALE GENOMIC DNA]</scope>
    <source>
        <strain evidence="2 3">EML 1456</strain>
    </source>
</reference>
<dbReference type="InterPro" id="IPR002734">
    <property type="entry name" value="RibDG_C"/>
</dbReference>
<evidence type="ECO:0000313" key="3">
    <source>
        <dbReference type="Proteomes" id="UP000308349"/>
    </source>
</evidence>
<dbReference type="Proteomes" id="UP000308349">
    <property type="component" value="Unassembled WGS sequence"/>
</dbReference>
<dbReference type="SUPFAM" id="SSF53597">
    <property type="entry name" value="Dihydrofolate reductase-like"/>
    <property type="match status" value="1"/>
</dbReference>
<accession>A0A5R8P547</accession>
<proteinExistence type="predicted"/>
<sequence length="91" mass="9740">MDQRQDRSRPRNGGARAQAAPGRDILVLNSASIIQQLLAAGLVDDLYLTVVPATLGGGLRLLPDNYASSWKLSSATTVPDTSTISVHYYRG</sequence>
<dbReference type="OrthoDB" id="8419056at2"/>
<name>A0A5R8P547_9NOCA</name>
<dbReference type="GO" id="GO:0009231">
    <property type="term" value="P:riboflavin biosynthetic process"/>
    <property type="evidence" value="ECO:0007669"/>
    <property type="project" value="InterPro"/>
</dbReference>